<dbReference type="Proteomes" id="UP001159363">
    <property type="component" value="Chromosome 2"/>
</dbReference>
<dbReference type="EMBL" id="JARBHB010000002">
    <property type="protein sequence ID" value="KAJ8891518.1"/>
    <property type="molecule type" value="Genomic_DNA"/>
</dbReference>
<sequence length="666" mass="73902">MSKVKIPLPPPLNPHLAILSGDRGAGGCCSFVRCPSASKLPHLPAAQPTGNISQRAVANQTQGPSQELHSANQATRVSQEPPRHLVSACTYLYCDTVTWAAVACGCKPLDTTRRGHGGVVVRLLVSYQGEPGSAPSARFFIGDLRFLPALAFMRSSIPTLIGSQYHVVKSRPNLFTHSLTRQQEHFPSSPRPTDSVNFTRSSAMFHKQEQRNPSINTSNTDNKFRDAAVCNCLQSRDYIVHELIDCCSIEYNIVRGSEISRTDFKTKTPVETGEELLTRVMVAAQQIDGTPCVMERVYPNIIRRCNVCNDVGGRHIEPLLETDGAPGEAERCLVATTGNEFSLVRSGTFHTPLRYSRRLLSLPEPRFHVQMFVPSSSKCAVFLIEFRRLVTSNMGPQWLSARAIPSGAAVAQWLERFQVGPHSDWLGYCYTISKGNYYTTRFDTYVIPTGLSHIRWLQNSLLISERDASESIRVESFELPIIGMVVSRPRRHRGHVMKLGPGGGHDRWVAHSSVTTSTRSAAAIRAPPTCAPSASSPLRQSCRTLLAAFPPTHELSVFETEKRESDRGDTATHFKCPITAKREALNWRAVIQSHSCTYGTFSGDPIILLSPHLVHDSGGSLRLRKLKPDIPISSFFLFQWPDDKRHRPRATLLYIGCAVPVYWPVE</sequence>
<name>A0ABQ9I6C3_9NEOP</name>
<accession>A0ABQ9I6C3</accession>
<comment type="caution">
    <text evidence="2">The sequence shown here is derived from an EMBL/GenBank/DDBJ whole genome shotgun (WGS) entry which is preliminary data.</text>
</comment>
<proteinExistence type="predicted"/>
<evidence type="ECO:0000313" key="3">
    <source>
        <dbReference type="Proteomes" id="UP001159363"/>
    </source>
</evidence>
<evidence type="ECO:0000256" key="1">
    <source>
        <dbReference type="SAM" id="MobiDB-lite"/>
    </source>
</evidence>
<reference evidence="2 3" key="1">
    <citation type="submission" date="2023-02" db="EMBL/GenBank/DDBJ databases">
        <title>LHISI_Scaffold_Assembly.</title>
        <authorList>
            <person name="Stuart O.P."/>
            <person name="Cleave R."/>
            <person name="Magrath M.J.L."/>
            <person name="Mikheyev A.S."/>
        </authorList>
    </citation>
    <scope>NUCLEOTIDE SEQUENCE [LARGE SCALE GENOMIC DNA]</scope>
    <source>
        <strain evidence="2">Daus_M_001</strain>
        <tissue evidence="2">Leg muscle</tissue>
    </source>
</reference>
<gene>
    <name evidence="2" type="ORF">PR048_004046</name>
</gene>
<feature type="compositionally biased region" description="Polar residues" evidence="1">
    <location>
        <begin position="55"/>
        <end position="78"/>
    </location>
</feature>
<protein>
    <submittedName>
        <fullName evidence="2">Uncharacterized protein</fullName>
    </submittedName>
</protein>
<keyword evidence="3" id="KW-1185">Reference proteome</keyword>
<organism evidence="2 3">
    <name type="scientific">Dryococelus australis</name>
    <dbReference type="NCBI Taxonomy" id="614101"/>
    <lineage>
        <taxon>Eukaryota</taxon>
        <taxon>Metazoa</taxon>
        <taxon>Ecdysozoa</taxon>
        <taxon>Arthropoda</taxon>
        <taxon>Hexapoda</taxon>
        <taxon>Insecta</taxon>
        <taxon>Pterygota</taxon>
        <taxon>Neoptera</taxon>
        <taxon>Polyneoptera</taxon>
        <taxon>Phasmatodea</taxon>
        <taxon>Verophasmatodea</taxon>
        <taxon>Anareolatae</taxon>
        <taxon>Phasmatidae</taxon>
        <taxon>Eurycanthinae</taxon>
        <taxon>Dryococelus</taxon>
    </lineage>
</organism>
<evidence type="ECO:0000313" key="2">
    <source>
        <dbReference type="EMBL" id="KAJ8891518.1"/>
    </source>
</evidence>
<feature type="region of interest" description="Disordered" evidence="1">
    <location>
        <begin position="55"/>
        <end position="79"/>
    </location>
</feature>